<dbReference type="Pfam" id="PF07727">
    <property type="entry name" value="RVT_2"/>
    <property type="match status" value="1"/>
</dbReference>
<evidence type="ECO:0000256" key="1">
    <source>
        <dbReference type="SAM" id="MobiDB-lite"/>
    </source>
</evidence>
<keyword evidence="4" id="KW-1185">Reference proteome</keyword>
<name>A0AA38TV23_9ASTR</name>
<dbReference type="PANTHER" id="PTHR11439">
    <property type="entry name" value="GAG-POL-RELATED RETROTRANSPOSON"/>
    <property type="match status" value="1"/>
</dbReference>
<proteinExistence type="predicted"/>
<organism evidence="3 4">
    <name type="scientific">Centaurea solstitialis</name>
    <name type="common">yellow star-thistle</name>
    <dbReference type="NCBI Taxonomy" id="347529"/>
    <lineage>
        <taxon>Eukaryota</taxon>
        <taxon>Viridiplantae</taxon>
        <taxon>Streptophyta</taxon>
        <taxon>Embryophyta</taxon>
        <taxon>Tracheophyta</taxon>
        <taxon>Spermatophyta</taxon>
        <taxon>Magnoliopsida</taxon>
        <taxon>eudicotyledons</taxon>
        <taxon>Gunneridae</taxon>
        <taxon>Pentapetalae</taxon>
        <taxon>asterids</taxon>
        <taxon>campanulids</taxon>
        <taxon>Asterales</taxon>
        <taxon>Asteraceae</taxon>
        <taxon>Carduoideae</taxon>
        <taxon>Cardueae</taxon>
        <taxon>Centaureinae</taxon>
        <taxon>Centaurea</taxon>
    </lineage>
</organism>
<feature type="domain" description="Reverse transcriptase Ty1/copia-type" evidence="2">
    <location>
        <begin position="165"/>
        <end position="386"/>
    </location>
</feature>
<protein>
    <recommendedName>
        <fullName evidence="2">Reverse transcriptase Ty1/copia-type domain-containing protein</fullName>
    </recommendedName>
</protein>
<dbReference type="Proteomes" id="UP001172457">
    <property type="component" value="Chromosome 1"/>
</dbReference>
<accession>A0AA38TV23</accession>
<reference evidence="3" key="1">
    <citation type="submission" date="2023-03" db="EMBL/GenBank/DDBJ databases">
        <title>Chromosome-scale reference genome and RAD-based genetic map of yellow starthistle (Centaurea solstitialis) reveal putative structural variation and QTLs associated with invader traits.</title>
        <authorList>
            <person name="Reatini B."/>
            <person name="Cang F.A."/>
            <person name="Jiang Q."/>
            <person name="Mckibben M.T.W."/>
            <person name="Barker M.S."/>
            <person name="Rieseberg L.H."/>
            <person name="Dlugosch K.M."/>
        </authorList>
    </citation>
    <scope>NUCLEOTIDE SEQUENCE</scope>
    <source>
        <strain evidence="3">CAN-66</strain>
        <tissue evidence="3">Leaf</tissue>
    </source>
</reference>
<evidence type="ECO:0000313" key="4">
    <source>
        <dbReference type="Proteomes" id="UP001172457"/>
    </source>
</evidence>
<sequence>MTASSPQSGASSTMPTTCQQRTPAPHVAGPPSSNVQPATQAAGPSHVSTDTPTAPGPIMVHSQVPPTFTTLATSRREPEFYIDLWIEPLPPPKLPHTSKSTRAHPPHQVIGNMSVPVKTRSTTENECLFAAFLSNHEPAHVTKALDIFDWVTAMQEELNQFERLVLVPKPKNKSIIDLKWIFKNKKDEDGIVTRNKARLVAKGYKQQAVIDYDKIFAPVAKLEAIRIFLAYVAHKNFTVYQMDVKTTFLNSELKEEVYVIQAEGFVDRTKPNHVYILEKALYGLEQALAPENGFYKGKIDSTLFIKTDGNDILLVQIYVDDIIFGSTNSDMCTWFSNLMTTRFEISMLRELSFFLGLQVLKKPNGILINQSKYIGDLLKCFHMNPKESHMMTVKRILRHTQTGLWYPKESGFELVAFSDADHGGCQWDRKSTSEHFLGDKLVSWGSKKQHCVSTSTAEAEYVTAASCCCQVLWMRTQLRDYGYNFNHIPIYYDSKSAIDITFNPFQHTHTKHIDIRYHFIKDHVERGSIELYFVNTEYQLGDIFTKPLDTPRGLGTSLQLWQAYLPVPHLSIPFVLIGTPVPTFITHYLIRAPPLMLRWFARHLLRYLLVHLRPTCLLFYLRHPRHVTLRTDVRPAHLGLFLLSHLLEHHLQC</sequence>
<evidence type="ECO:0000313" key="3">
    <source>
        <dbReference type="EMBL" id="KAJ9566619.1"/>
    </source>
</evidence>
<dbReference type="AlphaFoldDB" id="A0AA38TV23"/>
<feature type="compositionally biased region" description="Polar residues" evidence="1">
    <location>
        <begin position="1"/>
        <end position="22"/>
    </location>
</feature>
<gene>
    <name evidence="3" type="ORF">OSB04_002585</name>
</gene>
<feature type="region of interest" description="Disordered" evidence="1">
    <location>
        <begin position="1"/>
        <end position="62"/>
    </location>
</feature>
<evidence type="ECO:0000259" key="2">
    <source>
        <dbReference type="Pfam" id="PF07727"/>
    </source>
</evidence>
<dbReference type="EMBL" id="JARYMX010000001">
    <property type="protein sequence ID" value="KAJ9566619.1"/>
    <property type="molecule type" value="Genomic_DNA"/>
</dbReference>
<dbReference type="SUPFAM" id="SSF56672">
    <property type="entry name" value="DNA/RNA polymerases"/>
    <property type="match status" value="1"/>
</dbReference>
<dbReference type="CDD" id="cd09272">
    <property type="entry name" value="RNase_HI_RT_Ty1"/>
    <property type="match status" value="1"/>
</dbReference>
<dbReference type="PANTHER" id="PTHR11439:SF495">
    <property type="entry name" value="REVERSE TRANSCRIPTASE, RNA-DEPENDENT DNA POLYMERASE-RELATED"/>
    <property type="match status" value="1"/>
</dbReference>
<comment type="caution">
    <text evidence="3">The sequence shown here is derived from an EMBL/GenBank/DDBJ whole genome shotgun (WGS) entry which is preliminary data.</text>
</comment>
<dbReference type="InterPro" id="IPR013103">
    <property type="entry name" value="RVT_2"/>
</dbReference>
<dbReference type="InterPro" id="IPR043502">
    <property type="entry name" value="DNA/RNA_pol_sf"/>
</dbReference>